<dbReference type="GO" id="GO:0005886">
    <property type="term" value="C:plasma membrane"/>
    <property type="evidence" value="ECO:0007669"/>
    <property type="project" value="UniProtKB-SubCell"/>
</dbReference>
<evidence type="ECO:0000256" key="1">
    <source>
        <dbReference type="ARBA" id="ARBA00004651"/>
    </source>
</evidence>
<feature type="transmembrane region" description="Helical" evidence="6">
    <location>
        <begin position="405"/>
        <end position="426"/>
    </location>
</feature>
<keyword evidence="2" id="KW-1003">Cell membrane</keyword>
<dbReference type="EMBL" id="JAWLUP010000075">
    <property type="protein sequence ID" value="MDV7267195.1"/>
    <property type="molecule type" value="Genomic_DNA"/>
</dbReference>
<sequence>MTAMWISLLKSTISRGVVMVITVACSFTTTWLIIHNASATVYSYYALLVTIPALLVFSDLGVGAAVVNAVADEEVSGSRERTQRVLLTAIRITTAVGIAIIFVDTIVYVGGWWPAVLGVPDTETGIGLAAFMAVLIYSIGLPFSIGQRVLLGARLNHLAVLTLGIQAPVTFLGVVLVFQLGLNPMPFLPVSFFLAGLISLAISAWLAARKISPSVGWAVTRVLDVHGCRGDKVMNAGIPMLVQLVAAAVAIQSGRYVVSHLGTVPELAQYSLSAQIFTSVGVLVATAGMALWPIFANDRARGTGVSPQIVSLVFGGVAAALCTIISIFADYIFDALSGGSITVSSGMLLAFSCMVCLQAAVYPLGMYLTDVKGLRLQVLPLIVMAISAVSLSFFTFPFLGPSGPIIATAASIGVFQLVPYSAIVSIRRKSIAGLDAKVNV</sequence>
<dbReference type="InterPro" id="IPR050833">
    <property type="entry name" value="Poly_Biosynth_Transport"/>
</dbReference>
<gene>
    <name evidence="7" type="ORF">R4315_21945</name>
</gene>
<comment type="subcellular location">
    <subcellularLocation>
        <location evidence="1">Cell membrane</location>
        <topology evidence="1">Multi-pass membrane protein</topology>
    </subcellularLocation>
</comment>
<proteinExistence type="predicted"/>
<feature type="transmembrane region" description="Helical" evidence="6">
    <location>
        <begin position="341"/>
        <end position="364"/>
    </location>
</feature>
<evidence type="ECO:0000313" key="8">
    <source>
        <dbReference type="Proteomes" id="UP001185863"/>
    </source>
</evidence>
<evidence type="ECO:0000313" key="7">
    <source>
        <dbReference type="EMBL" id="MDV7267195.1"/>
    </source>
</evidence>
<dbReference type="AlphaFoldDB" id="A0AAE4V1P6"/>
<feature type="transmembrane region" description="Helical" evidence="6">
    <location>
        <begin position="158"/>
        <end position="181"/>
    </location>
</feature>
<evidence type="ECO:0000256" key="5">
    <source>
        <dbReference type="ARBA" id="ARBA00023136"/>
    </source>
</evidence>
<keyword evidence="4 6" id="KW-1133">Transmembrane helix</keyword>
<evidence type="ECO:0008006" key="9">
    <source>
        <dbReference type="Google" id="ProtNLM"/>
    </source>
</evidence>
<dbReference type="RefSeq" id="WP_317753853.1">
    <property type="nucleotide sequence ID" value="NZ_JAWLUR010000006.1"/>
</dbReference>
<feature type="transmembrane region" description="Helical" evidence="6">
    <location>
        <begin position="272"/>
        <end position="297"/>
    </location>
</feature>
<feature type="transmembrane region" description="Helical" evidence="6">
    <location>
        <begin position="187"/>
        <end position="208"/>
    </location>
</feature>
<dbReference type="Proteomes" id="UP001185863">
    <property type="component" value="Unassembled WGS sequence"/>
</dbReference>
<dbReference type="PANTHER" id="PTHR30250">
    <property type="entry name" value="PST FAMILY PREDICTED COLANIC ACID TRANSPORTER"/>
    <property type="match status" value="1"/>
</dbReference>
<feature type="transmembrane region" description="Helical" evidence="6">
    <location>
        <begin position="309"/>
        <end position="329"/>
    </location>
</feature>
<evidence type="ECO:0000256" key="2">
    <source>
        <dbReference type="ARBA" id="ARBA00022475"/>
    </source>
</evidence>
<evidence type="ECO:0000256" key="4">
    <source>
        <dbReference type="ARBA" id="ARBA00022989"/>
    </source>
</evidence>
<feature type="transmembrane region" description="Helical" evidence="6">
    <location>
        <begin position="125"/>
        <end position="146"/>
    </location>
</feature>
<feature type="transmembrane region" description="Helical" evidence="6">
    <location>
        <begin position="376"/>
        <end position="399"/>
    </location>
</feature>
<reference evidence="7" key="1">
    <citation type="submission" date="2023-10" db="EMBL/GenBank/DDBJ databases">
        <title>Development of a sustainable strategy for remediation of hydrocarbon-contaminated territories based on the waste exchange concept.</title>
        <authorList>
            <person name="Krivoruchko A."/>
        </authorList>
    </citation>
    <scope>NUCLEOTIDE SEQUENCE</scope>
    <source>
        <strain evidence="7">IEGM 68</strain>
    </source>
</reference>
<feature type="transmembrane region" description="Helical" evidence="6">
    <location>
        <begin position="92"/>
        <end position="113"/>
    </location>
</feature>
<keyword evidence="5 6" id="KW-0472">Membrane</keyword>
<organism evidence="7 8">
    <name type="scientific">Rhodococcus oxybenzonivorans</name>
    <dbReference type="NCBI Taxonomy" id="1990687"/>
    <lineage>
        <taxon>Bacteria</taxon>
        <taxon>Bacillati</taxon>
        <taxon>Actinomycetota</taxon>
        <taxon>Actinomycetes</taxon>
        <taxon>Mycobacteriales</taxon>
        <taxon>Nocardiaceae</taxon>
        <taxon>Rhodococcus</taxon>
    </lineage>
</organism>
<dbReference type="PANTHER" id="PTHR30250:SF11">
    <property type="entry name" value="O-ANTIGEN TRANSPORTER-RELATED"/>
    <property type="match status" value="1"/>
</dbReference>
<evidence type="ECO:0000256" key="3">
    <source>
        <dbReference type="ARBA" id="ARBA00022692"/>
    </source>
</evidence>
<keyword evidence="3 6" id="KW-0812">Transmembrane</keyword>
<feature type="transmembrane region" description="Helical" evidence="6">
    <location>
        <begin position="46"/>
        <end position="71"/>
    </location>
</feature>
<feature type="transmembrane region" description="Helical" evidence="6">
    <location>
        <begin position="233"/>
        <end position="252"/>
    </location>
</feature>
<comment type="caution">
    <text evidence="7">The sequence shown here is derived from an EMBL/GenBank/DDBJ whole genome shotgun (WGS) entry which is preliminary data.</text>
</comment>
<name>A0AAE4V1P6_9NOCA</name>
<evidence type="ECO:0000256" key="6">
    <source>
        <dbReference type="SAM" id="Phobius"/>
    </source>
</evidence>
<accession>A0AAE4V1P6</accession>
<feature type="transmembrane region" description="Helical" evidence="6">
    <location>
        <begin position="12"/>
        <end position="34"/>
    </location>
</feature>
<protein>
    <recommendedName>
        <fullName evidence="9">Polysaccharide biosynthesis protein</fullName>
    </recommendedName>
</protein>